<dbReference type="InterPro" id="IPR006958">
    <property type="entry name" value="Mak16"/>
</dbReference>
<dbReference type="PANTHER" id="PTHR23405">
    <property type="entry name" value="MAINTENANCE OF KILLER 16 MAK16 PROTEIN-RELATED"/>
    <property type="match status" value="1"/>
</dbReference>
<evidence type="ECO:0000256" key="3">
    <source>
        <dbReference type="ARBA" id="ARBA00023242"/>
    </source>
</evidence>
<feature type="compositionally biased region" description="Acidic residues" evidence="5">
    <location>
        <begin position="193"/>
        <end position="216"/>
    </location>
</feature>
<sequence length="290" mass="34230">MQNDEVTWFSLNHGFCSFKVKTKTQTFCRNDYNVTGLCNRVSCPLANSLYGTVMEDKGQCYLHLKTIERAHMPRQLWEKVKLSKNLNEALKQIDSEMQGVYPAHQINRCKQRLTRIRQVLIKMRKLALQPKPKLVPIKKKTERRERVREEKAEAAAKVDLAIEKELLQRLRQGTYGDIYNFPQRNFNHVIDQQEDEAEEMEEEDEEMEDEEDFEGEAEGRLAFLEGEDEEEEEEEEEQDMEDMADEEEQELVAPGAKKHLEPPPRLPAGRRRPRIEIEYEEEMEGGRMRR</sequence>
<evidence type="ECO:0000256" key="2">
    <source>
        <dbReference type="ARBA" id="ARBA00005514"/>
    </source>
</evidence>
<dbReference type="PANTHER" id="PTHR23405:SF4">
    <property type="entry name" value="PROTEIN MAK16 HOMOLOG"/>
    <property type="match status" value="1"/>
</dbReference>
<dbReference type="GO" id="GO:0005730">
    <property type="term" value="C:nucleolus"/>
    <property type="evidence" value="ECO:0007669"/>
    <property type="project" value="UniProtKB-UniRule"/>
</dbReference>
<evidence type="ECO:0000256" key="1">
    <source>
        <dbReference type="ARBA" id="ARBA00004123"/>
    </source>
</evidence>
<feature type="compositionally biased region" description="Acidic residues" evidence="5">
    <location>
        <begin position="225"/>
        <end position="250"/>
    </location>
</feature>
<dbReference type="InParanoid" id="A0A0G4EKA3"/>
<feature type="domain" description="Ribosomal eL28/Mak16" evidence="6">
    <location>
        <begin position="7"/>
        <end position="118"/>
    </location>
</feature>
<comment type="subcellular location">
    <subcellularLocation>
        <location evidence="1">Nucleus</location>
    </subcellularLocation>
</comment>
<dbReference type="Pfam" id="PF01778">
    <property type="entry name" value="Ribosomal_L28e"/>
    <property type="match status" value="1"/>
</dbReference>
<evidence type="ECO:0000259" key="6">
    <source>
        <dbReference type="Pfam" id="PF01778"/>
    </source>
</evidence>
<accession>A0A0G4EKA3</accession>
<gene>
    <name evidence="7" type="ORF">Vbra_12139</name>
</gene>
<dbReference type="GO" id="GO:0000460">
    <property type="term" value="P:maturation of 5.8S rRNA"/>
    <property type="evidence" value="ECO:0007669"/>
    <property type="project" value="TreeGrafter"/>
</dbReference>
<dbReference type="Proteomes" id="UP000041254">
    <property type="component" value="Unassembled WGS sequence"/>
</dbReference>
<keyword evidence="3 4" id="KW-0539">Nucleus</keyword>
<dbReference type="GO" id="GO:0030687">
    <property type="term" value="C:preribosome, large subunit precursor"/>
    <property type="evidence" value="ECO:0007669"/>
    <property type="project" value="TreeGrafter"/>
</dbReference>
<dbReference type="GO" id="GO:0000470">
    <property type="term" value="P:maturation of LSU-rRNA"/>
    <property type="evidence" value="ECO:0007669"/>
    <property type="project" value="TreeGrafter"/>
</dbReference>
<keyword evidence="8" id="KW-1185">Reference proteome</keyword>
<comment type="similarity">
    <text evidence="2 4">Belongs to the MAK16 family.</text>
</comment>
<dbReference type="EMBL" id="CDMY01000251">
    <property type="protein sequence ID" value="CEL96990.1"/>
    <property type="molecule type" value="Genomic_DNA"/>
</dbReference>
<dbReference type="PhylomeDB" id="A0A0G4EKA3"/>
<dbReference type="OMA" id="DKGQNFC"/>
<organism evidence="7 8">
    <name type="scientific">Vitrella brassicaformis (strain CCMP3155)</name>
    <dbReference type="NCBI Taxonomy" id="1169540"/>
    <lineage>
        <taxon>Eukaryota</taxon>
        <taxon>Sar</taxon>
        <taxon>Alveolata</taxon>
        <taxon>Colpodellida</taxon>
        <taxon>Vitrellaceae</taxon>
        <taxon>Vitrella</taxon>
    </lineage>
</organism>
<dbReference type="VEuPathDB" id="CryptoDB:Vbra_12139"/>
<dbReference type="PIRSF" id="PIRSF003352">
    <property type="entry name" value="MAK16"/>
    <property type="match status" value="1"/>
</dbReference>
<evidence type="ECO:0000313" key="7">
    <source>
        <dbReference type="EMBL" id="CEL96990.1"/>
    </source>
</evidence>
<evidence type="ECO:0000313" key="8">
    <source>
        <dbReference type="Proteomes" id="UP000041254"/>
    </source>
</evidence>
<feature type="region of interest" description="Disordered" evidence="5">
    <location>
        <begin position="193"/>
        <end position="290"/>
    </location>
</feature>
<dbReference type="OrthoDB" id="10251342at2759"/>
<dbReference type="InterPro" id="IPR029004">
    <property type="entry name" value="Ribosomal_eL28/Mak16"/>
</dbReference>
<reference evidence="7 8" key="1">
    <citation type="submission" date="2014-11" db="EMBL/GenBank/DDBJ databases">
        <authorList>
            <person name="Zhu J."/>
            <person name="Qi W."/>
            <person name="Song R."/>
        </authorList>
    </citation>
    <scope>NUCLEOTIDE SEQUENCE [LARGE SCALE GENOMIC DNA]</scope>
</reference>
<dbReference type="AlphaFoldDB" id="A0A0G4EKA3"/>
<proteinExistence type="inferred from homology"/>
<evidence type="ECO:0000256" key="4">
    <source>
        <dbReference type="PIRNR" id="PIRNR003352"/>
    </source>
</evidence>
<evidence type="ECO:0000256" key="5">
    <source>
        <dbReference type="SAM" id="MobiDB-lite"/>
    </source>
</evidence>
<protein>
    <recommendedName>
        <fullName evidence="4">Protein MAK16 homolog</fullName>
    </recommendedName>
</protein>
<dbReference type="Pfam" id="PF04874">
    <property type="entry name" value="Mak16"/>
    <property type="match status" value="1"/>
</dbReference>
<dbReference type="STRING" id="1169540.A0A0G4EKA3"/>
<dbReference type="Gene3D" id="3.30.390.110">
    <property type="match status" value="1"/>
</dbReference>
<name>A0A0G4EKA3_VITBC</name>
<dbReference type="FunFam" id="3.30.390.110:FF:000001">
    <property type="entry name" value="Protein MAK16 homolog"/>
    <property type="match status" value="1"/>
</dbReference>